<accession>A0A7I8VD70</accession>
<reference evidence="1 2" key="1">
    <citation type="submission" date="2020-08" db="EMBL/GenBank/DDBJ databases">
        <authorList>
            <person name="Hejnol A."/>
        </authorList>
    </citation>
    <scope>NUCLEOTIDE SEQUENCE [LARGE SCALE GENOMIC DNA]</scope>
</reference>
<evidence type="ECO:0000313" key="2">
    <source>
        <dbReference type="Proteomes" id="UP000549394"/>
    </source>
</evidence>
<proteinExistence type="predicted"/>
<name>A0A7I8VD70_9ANNE</name>
<dbReference type="Proteomes" id="UP000549394">
    <property type="component" value="Unassembled WGS sequence"/>
</dbReference>
<evidence type="ECO:0000313" key="1">
    <source>
        <dbReference type="EMBL" id="CAD5114145.1"/>
    </source>
</evidence>
<sequence length="170" mass="19729">MKRMSSTKVKFKLPKSNNNSLQDIDKLIEGKIEQETNGYHNNDSRQVKPYTLHINPGLGSHLSEKSWTTLTQAKLVYDGLLADRCYRLDQKLLGKKAYFDEKINKLLKKDSQKNEVSAMETAVKGQYQLHLLQETIIKELTDMMKDYQNKLDLLTVSLLQTEKHRKDSKE</sequence>
<dbReference type="AlphaFoldDB" id="A0A7I8VD70"/>
<protein>
    <submittedName>
        <fullName evidence="1">DgyrCDS3290</fullName>
    </submittedName>
</protein>
<organism evidence="1 2">
    <name type="scientific">Dimorphilus gyrociliatus</name>
    <dbReference type="NCBI Taxonomy" id="2664684"/>
    <lineage>
        <taxon>Eukaryota</taxon>
        <taxon>Metazoa</taxon>
        <taxon>Spiralia</taxon>
        <taxon>Lophotrochozoa</taxon>
        <taxon>Annelida</taxon>
        <taxon>Polychaeta</taxon>
        <taxon>Polychaeta incertae sedis</taxon>
        <taxon>Dinophilidae</taxon>
        <taxon>Dimorphilus</taxon>
    </lineage>
</organism>
<keyword evidence="2" id="KW-1185">Reference proteome</keyword>
<gene>
    <name evidence="1" type="ORF">DGYR_LOCUS3024</name>
</gene>
<dbReference type="EMBL" id="CAJFCJ010000005">
    <property type="protein sequence ID" value="CAD5114145.1"/>
    <property type="molecule type" value="Genomic_DNA"/>
</dbReference>
<comment type="caution">
    <text evidence="1">The sequence shown here is derived from an EMBL/GenBank/DDBJ whole genome shotgun (WGS) entry which is preliminary data.</text>
</comment>